<keyword evidence="1" id="KW-0472">Membrane</keyword>
<evidence type="ECO:0000313" key="2">
    <source>
        <dbReference type="EMBL" id="MFC7246582.1"/>
    </source>
</evidence>
<feature type="transmembrane region" description="Helical" evidence="1">
    <location>
        <begin position="39"/>
        <end position="58"/>
    </location>
</feature>
<reference evidence="3" key="1">
    <citation type="journal article" date="2019" name="Int. J. Syst. Evol. Microbiol.">
        <title>The Global Catalogue of Microorganisms (GCM) 10K type strain sequencing project: providing services to taxonomists for standard genome sequencing and annotation.</title>
        <authorList>
            <consortium name="The Broad Institute Genomics Platform"/>
            <consortium name="The Broad Institute Genome Sequencing Center for Infectious Disease"/>
            <person name="Wu L."/>
            <person name="Ma J."/>
        </authorList>
    </citation>
    <scope>NUCLEOTIDE SEQUENCE [LARGE SCALE GENOMIC DNA]</scope>
    <source>
        <strain evidence="3">CGMCC 1.9106</strain>
    </source>
</reference>
<gene>
    <name evidence="2" type="ORF">ACFQO7_29230</name>
</gene>
<name>A0ABW2H436_9ACTN</name>
<comment type="caution">
    <text evidence="2">The sequence shown here is derived from an EMBL/GenBank/DDBJ whole genome shotgun (WGS) entry which is preliminary data.</text>
</comment>
<proteinExistence type="predicted"/>
<organism evidence="2 3">
    <name type="scientific">Catellatospora aurea</name>
    <dbReference type="NCBI Taxonomy" id="1337874"/>
    <lineage>
        <taxon>Bacteria</taxon>
        <taxon>Bacillati</taxon>
        <taxon>Actinomycetota</taxon>
        <taxon>Actinomycetes</taxon>
        <taxon>Micromonosporales</taxon>
        <taxon>Micromonosporaceae</taxon>
        <taxon>Catellatospora</taxon>
    </lineage>
</organism>
<feature type="transmembrane region" description="Helical" evidence="1">
    <location>
        <begin position="152"/>
        <end position="173"/>
    </location>
</feature>
<sequence>MRFRHLWPQATRSADIPGGVADEGDRAAGSPVRGRARGALTRATTAVAGLAVLLLLVAPGEAGRLTDPAAFLRIPVDGLLGVLIVIVTPVRARRAVALLVGAVLGVLGILKLVGLGFSYFLDRPFEPLADGPFLAAAADYLRQSAGDLTANAAVAAAVLIAVVVLAVMAVSFGRLAAVAARRRRAAAATVSVLAIAGLVAGAAGVQIVPGVPVASRDLYERVRQAQAGVQDAQTFAGLIATDAFRYLPGADLLPALRGKDVVIAFIESYGRVALDQPDLAVPTAALLDDAAGRLRASGYTTRSAWLTSPTTSGGSWLAQSTLLSGLWINNQQRYQAFLNSDRFTLPAAFGRAGWRTTSLMPATTEPWPEGAALYGYDRLYTRPDLGYRGPAFGYSVVPDQYTLSLFQQRERTGTPVMAAIPLISSHSPWKPIPELRTWNDVGDGSVFTAAAQAPDAGARAAYRDAIGYSLRTLISYVETYGGDDLVLVFLGDHQPGPEVIGPDTNRDVPITILARDRAVMDRTSAWGWQDGLRPDPSAPVWRMDAFRDRFLTAFGPAEHR</sequence>
<keyword evidence="1" id="KW-1133">Transmembrane helix</keyword>
<dbReference type="Gene3D" id="3.40.720.10">
    <property type="entry name" value="Alkaline Phosphatase, subunit A"/>
    <property type="match status" value="1"/>
</dbReference>
<dbReference type="RefSeq" id="WP_376809379.1">
    <property type="nucleotide sequence ID" value="NZ_JBHTAC010000041.1"/>
</dbReference>
<dbReference type="EMBL" id="JBHTAC010000041">
    <property type="protein sequence ID" value="MFC7246582.1"/>
    <property type="molecule type" value="Genomic_DNA"/>
</dbReference>
<feature type="transmembrane region" description="Helical" evidence="1">
    <location>
        <begin position="185"/>
        <end position="208"/>
    </location>
</feature>
<accession>A0ABW2H436</accession>
<dbReference type="Proteomes" id="UP001596392">
    <property type="component" value="Unassembled WGS sequence"/>
</dbReference>
<keyword evidence="1" id="KW-0812">Transmembrane</keyword>
<protein>
    <submittedName>
        <fullName evidence="2">Sulfatase</fullName>
    </submittedName>
</protein>
<evidence type="ECO:0000313" key="3">
    <source>
        <dbReference type="Proteomes" id="UP001596392"/>
    </source>
</evidence>
<dbReference type="InterPro" id="IPR017850">
    <property type="entry name" value="Alkaline_phosphatase_core_sf"/>
</dbReference>
<dbReference type="SUPFAM" id="SSF53649">
    <property type="entry name" value="Alkaline phosphatase-like"/>
    <property type="match status" value="1"/>
</dbReference>
<feature type="transmembrane region" description="Helical" evidence="1">
    <location>
        <begin position="95"/>
        <end position="121"/>
    </location>
</feature>
<feature type="transmembrane region" description="Helical" evidence="1">
    <location>
        <begin position="70"/>
        <end position="88"/>
    </location>
</feature>
<keyword evidence="3" id="KW-1185">Reference proteome</keyword>
<evidence type="ECO:0000256" key="1">
    <source>
        <dbReference type="SAM" id="Phobius"/>
    </source>
</evidence>